<dbReference type="Proteomes" id="UP001219957">
    <property type="component" value="Chromosome"/>
</dbReference>
<gene>
    <name evidence="2" type="ORF">OE059_13250</name>
</gene>
<keyword evidence="3" id="KW-1185">Reference proteome</keyword>
<feature type="transmembrane region" description="Helical" evidence="1">
    <location>
        <begin position="31"/>
        <end position="51"/>
    </location>
</feature>
<keyword evidence="1" id="KW-0472">Membrane</keyword>
<evidence type="ECO:0000313" key="2">
    <source>
        <dbReference type="EMBL" id="WED54979.1"/>
    </source>
</evidence>
<dbReference type="EMBL" id="CP109617">
    <property type="protein sequence ID" value="WED54979.1"/>
    <property type="molecule type" value="Genomic_DNA"/>
</dbReference>
<evidence type="ECO:0000313" key="3">
    <source>
        <dbReference type="Proteomes" id="UP001219957"/>
    </source>
</evidence>
<name>A0ABY8B332_9BACL</name>
<organism evidence="2 3">
    <name type="scientific">Exiguobacterium profundum</name>
    <dbReference type="NCBI Taxonomy" id="307643"/>
    <lineage>
        <taxon>Bacteria</taxon>
        <taxon>Bacillati</taxon>
        <taxon>Bacillota</taxon>
        <taxon>Bacilli</taxon>
        <taxon>Bacillales</taxon>
        <taxon>Bacillales Family XII. Incertae Sedis</taxon>
        <taxon>Exiguobacterium</taxon>
    </lineage>
</organism>
<proteinExistence type="predicted"/>
<evidence type="ECO:0000256" key="1">
    <source>
        <dbReference type="SAM" id="Phobius"/>
    </source>
</evidence>
<accession>A0ABY8B332</accession>
<dbReference type="RefSeq" id="WP_031424520.1">
    <property type="nucleotide sequence ID" value="NZ_CP109617.1"/>
</dbReference>
<reference evidence="2 3" key="1">
    <citation type="submission" date="2022-10" db="EMBL/GenBank/DDBJ databases">
        <title>Complete genome sequence of Exiguobacterium profundum TSS-3 isolated from an extremely saline-alkaline spring located in Ixtapa, Chiapas-Mexico.</title>
        <authorList>
            <person name="Rincon-Rosales R."/>
            <person name="Rogel M.A."/>
            <person name="Rincon-Molina C.I."/>
            <person name="Guerrero G."/>
            <person name="Manzano-Gomez L.A."/>
            <person name="Lopez-Lopez A."/>
            <person name="Rincon Molina F.A."/>
            <person name="Martinez-Romero E."/>
        </authorList>
    </citation>
    <scope>NUCLEOTIDE SEQUENCE [LARGE SCALE GENOMIC DNA]</scope>
    <source>
        <strain evidence="2 3">TSS-3</strain>
    </source>
</reference>
<keyword evidence="1" id="KW-0812">Transmembrane</keyword>
<protein>
    <submittedName>
        <fullName evidence="2">Uncharacterized protein</fullName>
    </submittedName>
</protein>
<keyword evidence="1" id="KW-1133">Transmembrane helix</keyword>
<sequence>MLFPILTFIVAFVHVVGGAVALYQYPQYKRMAISAIVLGFVYGGLTVAVIGL</sequence>